<dbReference type="InterPro" id="IPR008978">
    <property type="entry name" value="HSP20-like_chaperone"/>
</dbReference>
<dbReference type="Proteomes" id="UP000290174">
    <property type="component" value="Unassembled WGS sequence"/>
</dbReference>
<comment type="caution">
    <text evidence="4">The sequence shown here is derived from an EMBL/GenBank/DDBJ whole genome shotgun (WGS) entry which is preliminary data.</text>
</comment>
<accession>A0A4Q0QGK6</accession>
<dbReference type="Pfam" id="PF00011">
    <property type="entry name" value="HSP20"/>
    <property type="match status" value="1"/>
</dbReference>
<evidence type="ECO:0000256" key="1">
    <source>
        <dbReference type="PROSITE-ProRule" id="PRU00285"/>
    </source>
</evidence>
<dbReference type="RefSeq" id="WP_128956606.1">
    <property type="nucleotide sequence ID" value="NZ_RKMK01000033.1"/>
</dbReference>
<comment type="similarity">
    <text evidence="1 2">Belongs to the small heat shock protein (HSP20) family.</text>
</comment>
<sequence>MAIRDLIPRSRNQELAPTRGNYDPFMALHREMNRLFDDVFRGFGGTGLAPLMEGQFGWPKIELSETDKALTISAELPGMTEKDVQIEIAGGVLTIRGEKKAERSDEGRYFTERTYGAFERRIPLEDVEEDKAEASFKNGVLTVSLPQSENPRAGVKRIAINTQ</sequence>
<dbReference type="EMBL" id="RKMK01000033">
    <property type="protein sequence ID" value="RXG89276.1"/>
    <property type="molecule type" value="Genomic_DNA"/>
</dbReference>
<proteinExistence type="inferred from homology"/>
<dbReference type="PROSITE" id="PS01031">
    <property type="entry name" value="SHSP"/>
    <property type="match status" value="1"/>
</dbReference>
<dbReference type="InterPro" id="IPR031107">
    <property type="entry name" value="Small_HSP"/>
</dbReference>
<dbReference type="Gene3D" id="2.60.40.790">
    <property type="match status" value="1"/>
</dbReference>
<reference evidence="4 5" key="1">
    <citation type="submission" date="2018-11" db="EMBL/GenBank/DDBJ databases">
        <title>Bradyrhizobium sp. nov., isolated from effective nodules of peanut in China.</title>
        <authorList>
            <person name="Li Y."/>
        </authorList>
    </citation>
    <scope>NUCLEOTIDE SEQUENCE [LARGE SCALE GENOMIC DNA]</scope>
    <source>
        <strain evidence="4 5">CCBAU 51770</strain>
    </source>
</reference>
<dbReference type="AlphaFoldDB" id="A0A4Q0QGK6"/>
<protein>
    <submittedName>
        <fullName evidence="4">Hsp20/alpha crystallin family protein</fullName>
    </submittedName>
</protein>
<evidence type="ECO:0000256" key="2">
    <source>
        <dbReference type="RuleBase" id="RU003616"/>
    </source>
</evidence>
<organism evidence="4 5">
    <name type="scientific">Bradyrhizobium zhanjiangense</name>
    <dbReference type="NCBI Taxonomy" id="1325107"/>
    <lineage>
        <taxon>Bacteria</taxon>
        <taxon>Pseudomonadati</taxon>
        <taxon>Pseudomonadota</taxon>
        <taxon>Alphaproteobacteria</taxon>
        <taxon>Hyphomicrobiales</taxon>
        <taxon>Nitrobacteraceae</taxon>
        <taxon>Bradyrhizobium</taxon>
    </lineage>
</organism>
<evidence type="ECO:0000313" key="4">
    <source>
        <dbReference type="EMBL" id="RXG89276.1"/>
    </source>
</evidence>
<dbReference type="PANTHER" id="PTHR11527">
    <property type="entry name" value="HEAT-SHOCK PROTEIN 20 FAMILY MEMBER"/>
    <property type="match status" value="1"/>
</dbReference>
<dbReference type="InterPro" id="IPR002068">
    <property type="entry name" value="A-crystallin/Hsp20_dom"/>
</dbReference>
<feature type="domain" description="SHSP" evidence="3">
    <location>
        <begin position="52"/>
        <end position="163"/>
    </location>
</feature>
<name>A0A4Q0QGK6_9BRAD</name>
<dbReference type="CDD" id="cd06464">
    <property type="entry name" value="ACD_sHsps-like"/>
    <property type="match status" value="1"/>
</dbReference>
<gene>
    <name evidence="4" type="ORF">EAS61_28320</name>
</gene>
<dbReference type="SUPFAM" id="SSF49764">
    <property type="entry name" value="HSP20-like chaperones"/>
    <property type="match status" value="1"/>
</dbReference>
<evidence type="ECO:0000313" key="5">
    <source>
        <dbReference type="Proteomes" id="UP000290174"/>
    </source>
</evidence>
<evidence type="ECO:0000259" key="3">
    <source>
        <dbReference type="PROSITE" id="PS01031"/>
    </source>
</evidence>